<dbReference type="CDD" id="cd00170">
    <property type="entry name" value="SEC14"/>
    <property type="match status" value="1"/>
</dbReference>
<comment type="caution">
    <text evidence="2">The sequence shown here is derived from an EMBL/GenBank/DDBJ whole genome shotgun (WGS) entry which is preliminary data.</text>
</comment>
<evidence type="ECO:0000259" key="1">
    <source>
        <dbReference type="PROSITE" id="PS50191"/>
    </source>
</evidence>
<dbReference type="Pfam" id="PF00650">
    <property type="entry name" value="CRAL_TRIO"/>
    <property type="match status" value="1"/>
</dbReference>
<dbReference type="SUPFAM" id="SSF101576">
    <property type="entry name" value="Supernatant protein factor (SPF), C-terminal domain"/>
    <property type="match status" value="1"/>
</dbReference>
<evidence type="ECO:0000313" key="2">
    <source>
        <dbReference type="EMBL" id="KPI87505.1"/>
    </source>
</evidence>
<dbReference type="OMA" id="KVERYVI"/>
<dbReference type="AlphaFoldDB" id="A0A0N1I4U0"/>
<dbReference type="PANTHER" id="PTHR23324">
    <property type="entry name" value="SEC14 RELATED PROTEIN"/>
    <property type="match status" value="1"/>
</dbReference>
<accession>A0A0N1I4U0</accession>
<dbReference type="EMBL" id="LJSK01000085">
    <property type="protein sequence ID" value="KPI87505.1"/>
    <property type="molecule type" value="Genomic_DNA"/>
</dbReference>
<dbReference type="PANTHER" id="PTHR23324:SF83">
    <property type="entry name" value="SEC14-LIKE PROTEIN 2"/>
    <property type="match status" value="1"/>
</dbReference>
<dbReference type="InterPro" id="IPR001251">
    <property type="entry name" value="CRAL-TRIO_dom"/>
</dbReference>
<dbReference type="InterPro" id="IPR051064">
    <property type="entry name" value="SEC14/CRAL-TRIO_domain"/>
</dbReference>
<dbReference type="SUPFAM" id="SSF52087">
    <property type="entry name" value="CRAL/TRIO domain"/>
    <property type="match status" value="1"/>
</dbReference>
<keyword evidence="3" id="KW-1185">Reference proteome</keyword>
<dbReference type="Gene3D" id="2.60.120.680">
    <property type="entry name" value="GOLD domain"/>
    <property type="match status" value="1"/>
</dbReference>
<dbReference type="OrthoDB" id="1434354at2759"/>
<protein>
    <recommendedName>
        <fullName evidence="1">CRAL-TRIO domain-containing protein</fullName>
    </recommendedName>
</protein>
<reference evidence="2 3" key="1">
    <citation type="journal article" date="2015" name="PLoS Pathog.">
        <title>Leptomonas seymouri: Adaptations to the Dixenous Life Cycle Analyzed by Genome Sequencing, Transcriptome Profiling and Co-infection with Leishmania donovani.</title>
        <authorList>
            <person name="Kraeva N."/>
            <person name="Butenko A."/>
            <person name="Hlavacova J."/>
            <person name="Kostygov A."/>
            <person name="Myskova J."/>
            <person name="Grybchuk D."/>
            <person name="Lestinova T."/>
            <person name="Votypka J."/>
            <person name="Volf P."/>
            <person name="Opperdoes F."/>
            <person name="Flegontov P."/>
            <person name="Lukes J."/>
            <person name="Yurchenko V."/>
        </authorList>
    </citation>
    <scope>NUCLEOTIDE SEQUENCE [LARGE SCALE GENOMIC DNA]</scope>
    <source>
        <strain evidence="2 3">ATCC 30220</strain>
    </source>
</reference>
<dbReference type="Gene3D" id="3.40.525.10">
    <property type="entry name" value="CRAL-TRIO lipid binding domain"/>
    <property type="match status" value="1"/>
</dbReference>
<name>A0A0N1I4U0_LEPSE</name>
<organism evidence="2 3">
    <name type="scientific">Leptomonas seymouri</name>
    <dbReference type="NCBI Taxonomy" id="5684"/>
    <lineage>
        <taxon>Eukaryota</taxon>
        <taxon>Discoba</taxon>
        <taxon>Euglenozoa</taxon>
        <taxon>Kinetoplastea</taxon>
        <taxon>Metakinetoplastina</taxon>
        <taxon>Trypanosomatida</taxon>
        <taxon>Trypanosomatidae</taxon>
        <taxon>Leishmaniinae</taxon>
        <taxon>Leptomonas</taxon>
    </lineage>
</organism>
<sequence>MLWKPALDLFMNTLRELFQYYSQCVYQILIVNSPAMVMFAYKIVRGVLPPGVQRKVHIVDAQDTPATMRKFIDEANVPDFYGGTCRCPGGCIEGYGQAQAKRRDKESVSSASEEAANGEVGVVTEDIALKAGQEHRRVFTLKKGETVVWEFVTPSGNGVTFAKYFEPSNEAKGVDWERVHLSKVERYVISKESPSEGSDEYTAGIDGVLVLVWDNKQSWFSAKHLQMKVFKQASEQTSA</sequence>
<dbReference type="PROSITE" id="PS50191">
    <property type="entry name" value="CRAL_TRIO"/>
    <property type="match status" value="1"/>
</dbReference>
<dbReference type="Proteomes" id="UP000038009">
    <property type="component" value="Unassembled WGS sequence"/>
</dbReference>
<dbReference type="VEuPathDB" id="TriTrypDB:Lsey_0085_0120"/>
<evidence type="ECO:0000313" key="3">
    <source>
        <dbReference type="Proteomes" id="UP000038009"/>
    </source>
</evidence>
<gene>
    <name evidence="2" type="ORF">ABL78_3416</name>
</gene>
<feature type="domain" description="CRAL-TRIO" evidence="1">
    <location>
        <begin position="1"/>
        <end position="89"/>
    </location>
</feature>
<dbReference type="InterPro" id="IPR036865">
    <property type="entry name" value="CRAL-TRIO_dom_sf"/>
</dbReference>
<dbReference type="InterPro" id="IPR036598">
    <property type="entry name" value="GOLD_dom_sf"/>
</dbReference>
<proteinExistence type="predicted"/>
<dbReference type="GO" id="GO:0005737">
    <property type="term" value="C:cytoplasm"/>
    <property type="evidence" value="ECO:0007669"/>
    <property type="project" value="TreeGrafter"/>
</dbReference>